<dbReference type="InterPro" id="IPR017853">
    <property type="entry name" value="GH"/>
</dbReference>
<dbReference type="SUPFAM" id="SSF51445">
    <property type="entry name" value="(Trans)glycosidases"/>
    <property type="match status" value="1"/>
</dbReference>
<dbReference type="GO" id="GO:0005975">
    <property type="term" value="P:carbohydrate metabolic process"/>
    <property type="evidence" value="ECO:0007669"/>
    <property type="project" value="InterPro"/>
</dbReference>
<dbReference type="Proteomes" id="UP000682733">
    <property type="component" value="Unassembled WGS sequence"/>
</dbReference>
<sequence>MAVVVINQPVLPQVQLHDRPYLIGYWLGYAGERENRRLRDLPIHLLTHIHIFLFEIHFNPSIALVTNYLTSESNERWQEILSDVHEIRHRYPIKFIASILDNSYLMKFGIEMTDKQLDEWCYTVYRKVVIEWQLDGIDLDFESTNQFDYDMNTQNYN</sequence>
<name>A0A814JE76_9BILA</name>
<gene>
    <name evidence="3" type="ORF">GPM918_LOCUS15447</name>
    <name evidence="2" type="ORF">OVA965_LOCUS6396</name>
    <name evidence="5" type="ORF">SRO942_LOCUS15447</name>
    <name evidence="4" type="ORF">TMI583_LOCUS6392</name>
</gene>
<evidence type="ECO:0000259" key="1">
    <source>
        <dbReference type="PROSITE" id="PS51910"/>
    </source>
</evidence>
<evidence type="ECO:0000313" key="6">
    <source>
        <dbReference type="Proteomes" id="UP000663829"/>
    </source>
</evidence>
<evidence type="ECO:0000313" key="3">
    <source>
        <dbReference type="EMBL" id="CAF1034411.1"/>
    </source>
</evidence>
<dbReference type="PROSITE" id="PS51910">
    <property type="entry name" value="GH18_2"/>
    <property type="match status" value="1"/>
</dbReference>
<dbReference type="EMBL" id="CAJNOQ010003889">
    <property type="protein sequence ID" value="CAF1034411.1"/>
    <property type="molecule type" value="Genomic_DNA"/>
</dbReference>
<keyword evidence="6" id="KW-1185">Reference proteome</keyword>
<dbReference type="EMBL" id="CAJOBA010001920">
    <property type="protein sequence ID" value="CAF3620858.1"/>
    <property type="molecule type" value="Genomic_DNA"/>
</dbReference>
<dbReference type="Gene3D" id="3.20.20.80">
    <property type="entry name" value="Glycosidases"/>
    <property type="match status" value="1"/>
</dbReference>
<protein>
    <recommendedName>
        <fullName evidence="1">GH18 domain-containing protein</fullName>
    </recommendedName>
</protein>
<dbReference type="Proteomes" id="UP000663829">
    <property type="component" value="Unassembled WGS sequence"/>
</dbReference>
<reference evidence="3" key="1">
    <citation type="submission" date="2021-02" db="EMBL/GenBank/DDBJ databases">
        <authorList>
            <person name="Nowell W R."/>
        </authorList>
    </citation>
    <scope>NUCLEOTIDE SEQUENCE</scope>
</reference>
<dbReference type="InterPro" id="IPR001223">
    <property type="entry name" value="Glyco_hydro18_cat"/>
</dbReference>
<feature type="domain" description="GH18" evidence="1">
    <location>
        <begin position="20"/>
        <end position="157"/>
    </location>
</feature>
<dbReference type="Proteomes" id="UP000677228">
    <property type="component" value="Unassembled WGS sequence"/>
</dbReference>
<dbReference type="EMBL" id="CAJNOK010001920">
    <property type="protein sequence ID" value="CAF0836028.1"/>
    <property type="molecule type" value="Genomic_DNA"/>
</dbReference>
<dbReference type="Proteomes" id="UP000681722">
    <property type="component" value="Unassembled WGS sequence"/>
</dbReference>
<evidence type="ECO:0000313" key="2">
    <source>
        <dbReference type="EMBL" id="CAF0836028.1"/>
    </source>
</evidence>
<evidence type="ECO:0000313" key="4">
    <source>
        <dbReference type="EMBL" id="CAF3620858.1"/>
    </source>
</evidence>
<dbReference type="AlphaFoldDB" id="A0A814JE76"/>
<organism evidence="3 6">
    <name type="scientific">Didymodactylos carnosus</name>
    <dbReference type="NCBI Taxonomy" id="1234261"/>
    <lineage>
        <taxon>Eukaryota</taxon>
        <taxon>Metazoa</taxon>
        <taxon>Spiralia</taxon>
        <taxon>Gnathifera</taxon>
        <taxon>Rotifera</taxon>
        <taxon>Eurotatoria</taxon>
        <taxon>Bdelloidea</taxon>
        <taxon>Philodinida</taxon>
        <taxon>Philodinidae</taxon>
        <taxon>Didymodactylos</taxon>
    </lineage>
</organism>
<proteinExistence type="predicted"/>
<dbReference type="EMBL" id="CAJOBC010003889">
    <property type="protein sequence ID" value="CAF3805057.1"/>
    <property type="molecule type" value="Genomic_DNA"/>
</dbReference>
<accession>A0A814JE76</accession>
<evidence type="ECO:0000313" key="5">
    <source>
        <dbReference type="EMBL" id="CAF3805057.1"/>
    </source>
</evidence>
<comment type="caution">
    <text evidence="3">The sequence shown here is derived from an EMBL/GenBank/DDBJ whole genome shotgun (WGS) entry which is preliminary data.</text>
</comment>